<reference evidence="3" key="1">
    <citation type="journal article" date="2021" name="New Phytol.">
        <title>Evolutionary innovations through gain and loss of genes in the ectomycorrhizal Boletales.</title>
        <authorList>
            <person name="Wu G."/>
            <person name="Miyauchi S."/>
            <person name="Morin E."/>
            <person name="Kuo A."/>
            <person name="Drula E."/>
            <person name="Varga T."/>
            <person name="Kohler A."/>
            <person name="Feng B."/>
            <person name="Cao Y."/>
            <person name="Lipzen A."/>
            <person name="Daum C."/>
            <person name="Hundley H."/>
            <person name="Pangilinan J."/>
            <person name="Johnson J."/>
            <person name="Barry K."/>
            <person name="LaButti K."/>
            <person name="Ng V."/>
            <person name="Ahrendt S."/>
            <person name="Min B."/>
            <person name="Choi I.G."/>
            <person name="Park H."/>
            <person name="Plett J.M."/>
            <person name="Magnuson J."/>
            <person name="Spatafora J.W."/>
            <person name="Nagy L.G."/>
            <person name="Henrissat B."/>
            <person name="Grigoriev I.V."/>
            <person name="Yang Z.L."/>
            <person name="Xu J."/>
            <person name="Martin F.M."/>
        </authorList>
    </citation>
    <scope>NUCLEOTIDE SEQUENCE</scope>
    <source>
        <strain evidence="3">KKN 215</strain>
    </source>
</reference>
<keyword evidence="4" id="KW-1185">Reference proteome</keyword>
<protein>
    <submittedName>
        <fullName evidence="3">Glycoside hydrolase family 16 protein</fullName>
    </submittedName>
</protein>
<keyword evidence="1" id="KW-0732">Signal</keyword>
<dbReference type="InterPro" id="IPR050546">
    <property type="entry name" value="Glycosyl_Hydrlase_16"/>
</dbReference>
<dbReference type="Proteomes" id="UP000813824">
    <property type="component" value="Unassembled WGS sequence"/>
</dbReference>
<feature type="signal peptide" evidence="1">
    <location>
        <begin position="1"/>
        <end position="18"/>
    </location>
</feature>
<dbReference type="SUPFAM" id="SSF49899">
    <property type="entry name" value="Concanavalin A-like lectins/glucanases"/>
    <property type="match status" value="1"/>
</dbReference>
<name>A0A8K0UH23_9AGAR</name>
<feature type="chain" id="PRO_5035451130" evidence="1">
    <location>
        <begin position="19"/>
        <end position="337"/>
    </location>
</feature>
<feature type="domain" description="GH16" evidence="2">
    <location>
        <begin position="61"/>
        <end position="307"/>
    </location>
</feature>
<sequence length="337" mass="36869">MRGFVSAALLSLPIAALAGNAHEGSLRRRHIEHARTTAIGRRATQYKLVDDYNKDTFFDMFDFFTAPDPTHGLVNFVDQKTADKENLAYVQDDGTIVLAVDDKAKLQLNQPRNSVRIQSKKAYNAGTLFIADIYAMPHGCSTWPAYWMVGDNWPNNGELDILEGVNEQSDNQITAHTGAVCNIVKDTVQTAGRLVGQTCQSKDGANAGCNFAMDSNATYGHGFNMNAGGVYAHTWETDAIKVYFFPRQAIPQDIKDGNPDPESWGQPYASFPSSNECSIGDAFQDNKIVFDITLCGDWAGAAYGQSGCPGTCAQTVTDPKNFRVAKFKIKSLKVFGH</sequence>
<dbReference type="PANTHER" id="PTHR10963:SF24">
    <property type="entry name" value="GLYCOSIDASE C21B10.07-RELATED"/>
    <property type="match status" value="1"/>
</dbReference>
<dbReference type="Gene3D" id="2.60.120.200">
    <property type="match status" value="1"/>
</dbReference>
<evidence type="ECO:0000313" key="3">
    <source>
        <dbReference type="EMBL" id="KAH8091655.1"/>
    </source>
</evidence>
<dbReference type="CDD" id="cd02181">
    <property type="entry name" value="GH16_fungal_Lam16A_glucanase"/>
    <property type="match status" value="1"/>
</dbReference>
<dbReference type="GO" id="GO:0004553">
    <property type="term" value="F:hydrolase activity, hydrolyzing O-glycosyl compounds"/>
    <property type="evidence" value="ECO:0007669"/>
    <property type="project" value="InterPro"/>
</dbReference>
<keyword evidence="3" id="KW-0378">Hydrolase</keyword>
<evidence type="ECO:0000256" key="1">
    <source>
        <dbReference type="SAM" id="SignalP"/>
    </source>
</evidence>
<dbReference type="Pfam" id="PF26113">
    <property type="entry name" value="GH16_XgeA"/>
    <property type="match status" value="1"/>
</dbReference>
<organism evidence="3 4">
    <name type="scientific">Cristinia sonorae</name>
    <dbReference type="NCBI Taxonomy" id="1940300"/>
    <lineage>
        <taxon>Eukaryota</taxon>
        <taxon>Fungi</taxon>
        <taxon>Dikarya</taxon>
        <taxon>Basidiomycota</taxon>
        <taxon>Agaricomycotina</taxon>
        <taxon>Agaricomycetes</taxon>
        <taxon>Agaricomycetidae</taxon>
        <taxon>Agaricales</taxon>
        <taxon>Pleurotineae</taxon>
        <taxon>Stephanosporaceae</taxon>
        <taxon>Cristinia</taxon>
    </lineage>
</organism>
<dbReference type="OrthoDB" id="192832at2759"/>
<dbReference type="FunFam" id="2.60.120.200:FF:000179">
    <property type="entry name" value="Unplaced genomic scaffold supercont1.19, whole genome shotgun sequence"/>
    <property type="match status" value="1"/>
</dbReference>
<proteinExistence type="predicted"/>
<accession>A0A8K0UH23</accession>
<dbReference type="InterPro" id="IPR000757">
    <property type="entry name" value="Beta-glucanase-like"/>
</dbReference>
<gene>
    <name evidence="3" type="ORF">BXZ70DRAFT_473991</name>
</gene>
<evidence type="ECO:0000313" key="4">
    <source>
        <dbReference type="Proteomes" id="UP000813824"/>
    </source>
</evidence>
<dbReference type="InterPro" id="IPR013320">
    <property type="entry name" value="ConA-like_dom_sf"/>
</dbReference>
<comment type="caution">
    <text evidence="3">The sequence shown here is derived from an EMBL/GenBank/DDBJ whole genome shotgun (WGS) entry which is preliminary data.</text>
</comment>
<dbReference type="PANTHER" id="PTHR10963">
    <property type="entry name" value="GLYCOSYL HYDROLASE-RELATED"/>
    <property type="match status" value="1"/>
</dbReference>
<dbReference type="AlphaFoldDB" id="A0A8K0UH23"/>
<evidence type="ECO:0000259" key="2">
    <source>
        <dbReference type="PROSITE" id="PS51762"/>
    </source>
</evidence>
<dbReference type="PROSITE" id="PS51762">
    <property type="entry name" value="GH16_2"/>
    <property type="match status" value="1"/>
</dbReference>
<dbReference type="GO" id="GO:0009251">
    <property type="term" value="P:glucan catabolic process"/>
    <property type="evidence" value="ECO:0007669"/>
    <property type="project" value="TreeGrafter"/>
</dbReference>
<dbReference type="EMBL" id="JAEVFJ010000035">
    <property type="protein sequence ID" value="KAH8091655.1"/>
    <property type="molecule type" value="Genomic_DNA"/>
</dbReference>